<feature type="compositionally biased region" description="Pro residues" evidence="13">
    <location>
        <begin position="569"/>
        <end position="584"/>
    </location>
</feature>
<evidence type="ECO:0000259" key="15">
    <source>
        <dbReference type="SMART" id="SM01024"/>
    </source>
</evidence>
<feature type="region of interest" description="Disordered" evidence="13">
    <location>
        <begin position="297"/>
        <end position="318"/>
    </location>
</feature>
<keyword evidence="7 12" id="KW-0067">ATP-binding</keyword>
<evidence type="ECO:0000256" key="6">
    <source>
        <dbReference type="ARBA" id="ARBA00022801"/>
    </source>
</evidence>
<keyword evidence="10" id="KW-0472">Membrane</keyword>
<dbReference type="OrthoDB" id="10251412at2759"/>
<dbReference type="EMBL" id="JABCKI010005927">
    <property type="protein sequence ID" value="KAG5636482.1"/>
    <property type="molecule type" value="Genomic_DNA"/>
</dbReference>
<dbReference type="GO" id="GO:0016887">
    <property type="term" value="F:ATP hydrolysis activity"/>
    <property type="evidence" value="ECO:0007669"/>
    <property type="project" value="InterPro"/>
</dbReference>
<keyword evidence="4 12" id="KW-0547">Nucleotide-binding</keyword>
<gene>
    <name evidence="16" type="ORF">H0H81_007878</name>
</gene>
<name>A0A9P7FQ69_9AGAR</name>
<dbReference type="InterPro" id="IPR057495">
    <property type="entry name" value="AAA_lid_BCS1"/>
</dbReference>
<dbReference type="Gene3D" id="3.40.50.300">
    <property type="entry name" value="P-loop containing nucleotide triphosphate hydrolases"/>
    <property type="match status" value="1"/>
</dbReference>
<dbReference type="InterPro" id="IPR003960">
    <property type="entry name" value="ATPase_AAA_CS"/>
</dbReference>
<evidence type="ECO:0000256" key="8">
    <source>
        <dbReference type="ARBA" id="ARBA00022989"/>
    </source>
</evidence>
<evidence type="ECO:0000256" key="3">
    <source>
        <dbReference type="ARBA" id="ARBA00022692"/>
    </source>
</evidence>
<evidence type="ECO:0000256" key="4">
    <source>
        <dbReference type="ARBA" id="ARBA00022741"/>
    </source>
</evidence>
<dbReference type="PANTHER" id="PTHR23070">
    <property type="entry name" value="BCS1 AAA-TYPE ATPASE"/>
    <property type="match status" value="1"/>
</dbReference>
<dbReference type="Pfam" id="PF00004">
    <property type="entry name" value="AAA"/>
    <property type="match status" value="1"/>
</dbReference>
<evidence type="ECO:0000259" key="14">
    <source>
        <dbReference type="SMART" id="SM00382"/>
    </source>
</evidence>
<evidence type="ECO:0000256" key="9">
    <source>
        <dbReference type="ARBA" id="ARBA00023128"/>
    </source>
</evidence>
<evidence type="ECO:0000256" key="13">
    <source>
        <dbReference type="SAM" id="MobiDB-lite"/>
    </source>
</evidence>
<dbReference type="Proteomes" id="UP000717328">
    <property type="component" value="Unassembled WGS sequence"/>
</dbReference>
<accession>A0A9P7FQ69</accession>
<comment type="catalytic activity">
    <reaction evidence="11">
        <text>ATP + H2O = ADP + phosphate + H(+)</text>
        <dbReference type="Rhea" id="RHEA:13065"/>
        <dbReference type="ChEBI" id="CHEBI:15377"/>
        <dbReference type="ChEBI" id="CHEBI:15378"/>
        <dbReference type="ChEBI" id="CHEBI:30616"/>
        <dbReference type="ChEBI" id="CHEBI:43474"/>
        <dbReference type="ChEBI" id="CHEBI:456216"/>
    </reaction>
    <physiologicalReaction direction="left-to-right" evidence="11">
        <dbReference type="Rhea" id="RHEA:13066"/>
    </physiologicalReaction>
</comment>
<protein>
    <recommendedName>
        <fullName evidence="18">Mitochondrial chaperone BCS1</fullName>
    </recommendedName>
</protein>
<evidence type="ECO:0000313" key="16">
    <source>
        <dbReference type="EMBL" id="KAG5636482.1"/>
    </source>
</evidence>
<feature type="region of interest" description="Disordered" evidence="13">
    <location>
        <begin position="391"/>
        <end position="423"/>
    </location>
</feature>
<dbReference type="PROSITE" id="PS00674">
    <property type="entry name" value="AAA"/>
    <property type="match status" value="1"/>
</dbReference>
<dbReference type="SMART" id="SM00382">
    <property type="entry name" value="AAA"/>
    <property type="match status" value="1"/>
</dbReference>
<dbReference type="GO" id="GO:0005743">
    <property type="term" value="C:mitochondrial inner membrane"/>
    <property type="evidence" value="ECO:0007669"/>
    <property type="project" value="UniProtKB-SubCell"/>
</dbReference>
<organism evidence="16 17">
    <name type="scientific">Sphagnurus paluster</name>
    <dbReference type="NCBI Taxonomy" id="117069"/>
    <lineage>
        <taxon>Eukaryota</taxon>
        <taxon>Fungi</taxon>
        <taxon>Dikarya</taxon>
        <taxon>Basidiomycota</taxon>
        <taxon>Agaricomycotina</taxon>
        <taxon>Agaricomycetes</taxon>
        <taxon>Agaricomycetidae</taxon>
        <taxon>Agaricales</taxon>
        <taxon>Tricholomatineae</taxon>
        <taxon>Lyophyllaceae</taxon>
        <taxon>Sphagnurus</taxon>
    </lineage>
</organism>
<dbReference type="InterPro" id="IPR014851">
    <property type="entry name" value="BCS1_N"/>
</dbReference>
<keyword evidence="5" id="KW-0999">Mitochondrion inner membrane</keyword>
<evidence type="ECO:0000313" key="17">
    <source>
        <dbReference type="Proteomes" id="UP000717328"/>
    </source>
</evidence>
<reference evidence="16" key="1">
    <citation type="submission" date="2021-02" db="EMBL/GenBank/DDBJ databases">
        <authorList>
            <person name="Nieuwenhuis M."/>
            <person name="Van De Peppel L.J.J."/>
        </authorList>
    </citation>
    <scope>NUCLEOTIDE SEQUENCE</scope>
    <source>
        <strain evidence="16">D49</strain>
    </source>
</reference>
<proteinExistence type="inferred from homology"/>
<feature type="compositionally biased region" description="Basic and acidic residues" evidence="13">
    <location>
        <begin position="504"/>
        <end position="537"/>
    </location>
</feature>
<reference evidence="16" key="2">
    <citation type="submission" date="2021-10" db="EMBL/GenBank/DDBJ databases">
        <title>Phylogenomics reveals ancestral predisposition of the termite-cultivated fungus Termitomyces towards a domesticated lifestyle.</title>
        <authorList>
            <person name="Auxier B."/>
            <person name="Grum-Grzhimaylo A."/>
            <person name="Cardenas M.E."/>
            <person name="Lodge J.D."/>
            <person name="Laessoe T."/>
            <person name="Pedersen O."/>
            <person name="Smith M.E."/>
            <person name="Kuyper T.W."/>
            <person name="Franco-Molano E.A."/>
            <person name="Baroni T.J."/>
            <person name="Aanen D.K."/>
        </authorList>
    </citation>
    <scope>NUCLEOTIDE SEQUENCE</scope>
    <source>
        <strain evidence="16">D49</strain>
    </source>
</reference>
<dbReference type="AlphaFoldDB" id="A0A9P7FQ69"/>
<feature type="domain" description="BCS1 N-terminal" evidence="15">
    <location>
        <begin position="52"/>
        <end position="194"/>
    </location>
</feature>
<dbReference type="GO" id="GO:0005524">
    <property type="term" value="F:ATP binding"/>
    <property type="evidence" value="ECO:0007669"/>
    <property type="project" value="UniProtKB-KW"/>
</dbReference>
<dbReference type="InterPro" id="IPR003593">
    <property type="entry name" value="AAA+_ATPase"/>
</dbReference>
<keyword evidence="6" id="KW-0378">Hydrolase</keyword>
<comment type="similarity">
    <text evidence="2">Belongs to the AAA ATPase family. BCS1 subfamily.</text>
</comment>
<evidence type="ECO:0000256" key="11">
    <source>
        <dbReference type="ARBA" id="ARBA00048778"/>
    </source>
</evidence>
<dbReference type="InterPro" id="IPR027417">
    <property type="entry name" value="P-loop_NTPase"/>
</dbReference>
<evidence type="ECO:0000256" key="5">
    <source>
        <dbReference type="ARBA" id="ARBA00022792"/>
    </source>
</evidence>
<evidence type="ECO:0000256" key="10">
    <source>
        <dbReference type="ARBA" id="ARBA00023136"/>
    </source>
</evidence>
<dbReference type="Pfam" id="PF25426">
    <property type="entry name" value="AAA_lid_BCS1"/>
    <property type="match status" value="1"/>
</dbReference>
<feature type="compositionally biased region" description="Basic and acidic residues" evidence="13">
    <location>
        <begin position="392"/>
        <end position="413"/>
    </location>
</feature>
<dbReference type="InterPro" id="IPR050747">
    <property type="entry name" value="Mitochondrial_chaperone_BCS1"/>
</dbReference>
<feature type="domain" description="AAA+ ATPase" evidence="14">
    <location>
        <begin position="225"/>
        <end position="374"/>
    </location>
</feature>
<evidence type="ECO:0000256" key="7">
    <source>
        <dbReference type="ARBA" id="ARBA00022840"/>
    </source>
</evidence>
<comment type="subcellular location">
    <subcellularLocation>
        <location evidence="1">Mitochondrion inner membrane</location>
        <topology evidence="1">Single-pass membrane protein</topology>
    </subcellularLocation>
</comment>
<dbReference type="Pfam" id="PF08740">
    <property type="entry name" value="BCS1_N"/>
    <property type="match status" value="1"/>
</dbReference>
<keyword evidence="8" id="KW-1133">Transmembrane helix</keyword>
<keyword evidence="9" id="KW-0496">Mitochondrion</keyword>
<keyword evidence="3" id="KW-0812">Transmembrane</keyword>
<dbReference type="SUPFAM" id="SSF52540">
    <property type="entry name" value="P-loop containing nucleoside triphosphate hydrolases"/>
    <property type="match status" value="1"/>
</dbReference>
<evidence type="ECO:0000256" key="2">
    <source>
        <dbReference type="ARBA" id="ARBA00007448"/>
    </source>
</evidence>
<evidence type="ECO:0008006" key="18">
    <source>
        <dbReference type="Google" id="ProtNLM"/>
    </source>
</evidence>
<evidence type="ECO:0000256" key="12">
    <source>
        <dbReference type="RuleBase" id="RU003651"/>
    </source>
</evidence>
<feature type="region of interest" description="Disordered" evidence="13">
    <location>
        <begin position="566"/>
        <end position="588"/>
    </location>
</feature>
<feature type="region of interest" description="Disordered" evidence="13">
    <location>
        <begin position="504"/>
        <end position="546"/>
    </location>
</feature>
<dbReference type="SMART" id="SM01024">
    <property type="entry name" value="BCS1_N"/>
    <property type="match status" value="1"/>
</dbReference>
<comment type="caution">
    <text evidence="16">The sequence shown here is derived from an EMBL/GenBank/DDBJ whole genome shotgun (WGS) entry which is preliminary data.</text>
</comment>
<evidence type="ECO:0000256" key="1">
    <source>
        <dbReference type="ARBA" id="ARBA00004434"/>
    </source>
</evidence>
<keyword evidence="17" id="KW-1185">Reference proteome</keyword>
<sequence>MDAIPVPLVNATAPAMNATISTDEPLAFPTNISSFIAFLYSFSALRDWVKLIVVGGLFEVAKFSIPPGNTRDMQITTDVPRGNSPAVVLEGEDENVNEFYKSSRKIAYLPSVFLTYSLWYKRRWMTITRTQQQAGIYGDKENVLHISILTELLQEARRFYMAGQEHNMCIYVADSSANHWNHVACRAKRSMHSIVLEPGIKDILLEDARDFLRGKSWYAERGIPFRRGYLLHGAPGSGKTSMIHCMAGELGLDVYIISLSRAGIDDATLSELVNGLPERCIALMEDIDAAFTHGVSRGGMSDSSEDSGKTPSKSGEVASTAGKLSLSGLLNALDGVGAQEGRILFATTNKYSALDPALCRPGRMDLHIEFKNSSKFQARELFERFYLPTPVSEREEQEKKEPCAKEEERKGSGNEDDSVESHNVTKTVFEQNAERGLFTGVAHTGRAPILGPARIAELADRFADAIPERECSMASLQGFLMSYKTRPVEAAHEAAAWVAKERVARETEREKEKERGKGNKKGEEKYDIVEENTKDQKAAVPHSSTPCNCEKVPRCRSCGGALAEKINLPLPPSPVSKPASPPGLPQELPLLNVTNVADAFASP</sequence>
<dbReference type="InterPro" id="IPR003959">
    <property type="entry name" value="ATPase_AAA_core"/>
</dbReference>